<keyword evidence="2" id="KW-1185">Reference proteome</keyword>
<evidence type="ECO:0000313" key="2">
    <source>
        <dbReference type="Proteomes" id="UP000248714"/>
    </source>
</evidence>
<comment type="caution">
    <text evidence="1">The sequence shown here is derived from an EMBL/GenBank/DDBJ whole genome shotgun (WGS) entry which is preliminary data.</text>
</comment>
<evidence type="ECO:0000313" key="1">
    <source>
        <dbReference type="EMBL" id="RAS65638.1"/>
    </source>
</evidence>
<organism evidence="1 2">
    <name type="scientific">Lentzea atacamensis</name>
    <dbReference type="NCBI Taxonomy" id="531938"/>
    <lineage>
        <taxon>Bacteria</taxon>
        <taxon>Bacillati</taxon>
        <taxon>Actinomycetota</taxon>
        <taxon>Actinomycetes</taxon>
        <taxon>Pseudonocardiales</taxon>
        <taxon>Pseudonocardiaceae</taxon>
        <taxon>Lentzea</taxon>
    </lineage>
</organism>
<proteinExistence type="predicted"/>
<gene>
    <name evidence="1" type="ORF">C8D87_104188</name>
</gene>
<accession>A0ABX9E7I5</accession>
<dbReference type="Proteomes" id="UP000248714">
    <property type="component" value="Unassembled WGS sequence"/>
</dbReference>
<dbReference type="EMBL" id="QLTT01000004">
    <property type="protein sequence ID" value="RAS65638.1"/>
    <property type="molecule type" value="Genomic_DNA"/>
</dbReference>
<name>A0ABX9E7I5_9PSEU</name>
<reference evidence="1 2" key="1">
    <citation type="submission" date="2018-06" db="EMBL/GenBank/DDBJ databases">
        <title>Genomic Encyclopedia of Type Strains, Phase IV (KMG-IV): sequencing the most valuable type-strain genomes for metagenomic binning, comparative biology and taxonomic classification.</title>
        <authorList>
            <person name="Goeker M."/>
        </authorList>
    </citation>
    <scope>NUCLEOTIDE SEQUENCE [LARGE SCALE GENOMIC DNA]</scope>
    <source>
        <strain evidence="1 2">DSM 45479</strain>
    </source>
</reference>
<sequence>MGMGMEAKAIGEFLLSLATPLIGGLVALVLVAVIAATVEAIDNKRQDSRNNQEETP</sequence>
<protein>
    <submittedName>
        <fullName evidence="1">Uncharacterized protein</fullName>
    </submittedName>
</protein>